<evidence type="ECO:0000259" key="2">
    <source>
        <dbReference type="Pfam" id="PF01458"/>
    </source>
</evidence>
<proteinExistence type="inferred from homology"/>
<dbReference type="NCBIfam" id="TIGR01981">
    <property type="entry name" value="sufD"/>
    <property type="match status" value="1"/>
</dbReference>
<dbReference type="InterPro" id="IPR000825">
    <property type="entry name" value="SUF_FeS_clus_asmbl_SufBD_core"/>
</dbReference>
<dbReference type="Proteomes" id="UP000185469">
    <property type="component" value="Chromosome"/>
</dbReference>
<dbReference type="KEGG" id="csph:CSPHI_06460"/>
<accession>A0A1L7CY46</accession>
<comment type="similarity">
    <text evidence="1">Belongs to the iron-sulfur cluster assembly SufBD family.</text>
</comment>
<dbReference type="PANTHER" id="PTHR43575">
    <property type="entry name" value="PROTEIN ABCI7, CHLOROPLASTIC"/>
    <property type="match status" value="1"/>
</dbReference>
<evidence type="ECO:0000313" key="4">
    <source>
        <dbReference type="Proteomes" id="UP000185469"/>
    </source>
</evidence>
<reference evidence="3 4" key="1">
    <citation type="submission" date="2014-08" db="EMBL/GenBank/DDBJ databases">
        <title>Complete genome sequence of Corynebacterium sphenisci CECT 5990(T) (=DSM 44792(T)), isolated from healthy wild penguins.</title>
        <authorList>
            <person name="Ruckert C."/>
            <person name="Albersmeier A."/>
            <person name="Winkler A."/>
            <person name="Kalinowski J."/>
        </authorList>
    </citation>
    <scope>NUCLEOTIDE SEQUENCE [LARGE SCALE GENOMIC DNA]</scope>
    <source>
        <strain evidence="3 4">DSM 44792</strain>
    </source>
</reference>
<dbReference type="STRING" id="1437874.CSPHI_06460"/>
<dbReference type="EMBL" id="CP009248">
    <property type="protein sequence ID" value="APT90747.1"/>
    <property type="molecule type" value="Genomic_DNA"/>
</dbReference>
<dbReference type="Pfam" id="PF01458">
    <property type="entry name" value="SUFBD_core"/>
    <property type="match status" value="1"/>
</dbReference>
<dbReference type="InterPro" id="IPR011542">
    <property type="entry name" value="SUF_FeS_clus_asmbl_SufD"/>
</dbReference>
<name>A0A1L7CY46_9CORY</name>
<protein>
    <recommendedName>
        <fullName evidence="2">SUF system FeS cluster assembly SufBD core domain-containing protein</fullName>
    </recommendedName>
</protein>
<dbReference type="InterPro" id="IPR055346">
    <property type="entry name" value="Fe-S_cluster_assembly_SufBD"/>
</dbReference>
<dbReference type="InterPro" id="IPR037284">
    <property type="entry name" value="SUF_FeS_clus_asmbl_SufBD_sf"/>
</dbReference>
<feature type="domain" description="SUF system FeS cluster assembly SufBD core" evidence="2">
    <location>
        <begin position="133"/>
        <end position="366"/>
    </location>
</feature>
<evidence type="ECO:0000256" key="1">
    <source>
        <dbReference type="ARBA" id="ARBA00043967"/>
    </source>
</evidence>
<dbReference type="OrthoDB" id="9803529at2"/>
<organism evidence="3 4">
    <name type="scientific">Corynebacterium sphenisci DSM 44792</name>
    <dbReference type="NCBI Taxonomy" id="1437874"/>
    <lineage>
        <taxon>Bacteria</taxon>
        <taxon>Bacillati</taxon>
        <taxon>Actinomycetota</taxon>
        <taxon>Actinomycetes</taxon>
        <taxon>Mycobacteriales</taxon>
        <taxon>Corynebacteriaceae</taxon>
        <taxon>Corynebacterium</taxon>
    </lineage>
</organism>
<evidence type="ECO:0000313" key="3">
    <source>
        <dbReference type="EMBL" id="APT90747.1"/>
    </source>
</evidence>
<gene>
    <name evidence="3" type="ORF">CSPHI_06460</name>
</gene>
<dbReference type="AlphaFoldDB" id="A0A1L7CY46"/>
<dbReference type="SUPFAM" id="SSF101960">
    <property type="entry name" value="Stabilizer of iron transporter SufD"/>
    <property type="match status" value="1"/>
</dbReference>
<dbReference type="GO" id="GO:0016226">
    <property type="term" value="P:iron-sulfur cluster assembly"/>
    <property type="evidence" value="ECO:0007669"/>
    <property type="project" value="InterPro"/>
</dbReference>
<dbReference type="PANTHER" id="PTHR43575:SF1">
    <property type="entry name" value="PROTEIN ABCI7, CHLOROPLASTIC"/>
    <property type="match status" value="1"/>
</dbReference>
<dbReference type="RefSeq" id="WP_075691986.1">
    <property type="nucleotide sequence ID" value="NZ_CP009248.1"/>
</dbReference>
<sequence>MTTANTVEPAVQPHRRVLANKGDIFSSFDVADFPVPKGRDEEWRFTPLRRLHGLHDGTAGEPAPADIAVDAAEGVEVHRVRRGDERLGRAGTPVDRVAAQAFSSFDEAVVLEVGRGAEAGAQDPVTVRITGPGEGRVAYGHVVIDVAAGAHAAVVLDYRGSGAFADNVEFLVGDAASLTVVSLGNWAADAVHLSGHHGRLGRDAVLRHTVACFGGSVVRVIPRVAFTAPGGDAELLGVYFADDGQYFEQRLLVDHAVPNCRSNVMYKGALQGDPDSRLPDARTAWVGDVLIRENAGGTDTYELNRNLILTEGARADSVPNLEIETGEIAGAGHAATVGRFDDDQLFYLMSRGIPEEVARRLVVRGFFGEVIHRIPVESVRDRLTDLIDAELATVEL</sequence>
<keyword evidence="4" id="KW-1185">Reference proteome</keyword>